<keyword evidence="2" id="KW-1003">Cell membrane</keyword>
<evidence type="ECO:0000256" key="6">
    <source>
        <dbReference type="ARBA" id="ARBA00023180"/>
    </source>
</evidence>
<dbReference type="PROSITE" id="PS50835">
    <property type="entry name" value="IG_LIKE"/>
    <property type="match status" value="1"/>
</dbReference>
<dbReference type="GO" id="GO:0009897">
    <property type="term" value="C:external side of plasma membrane"/>
    <property type="evidence" value="ECO:0007669"/>
    <property type="project" value="TreeGrafter"/>
</dbReference>
<dbReference type="GO" id="GO:0051894">
    <property type="term" value="P:positive regulation of focal adhesion assembly"/>
    <property type="evidence" value="ECO:0007669"/>
    <property type="project" value="TreeGrafter"/>
</dbReference>
<keyword evidence="5" id="KW-1015">Disulfide bond</keyword>
<dbReference type="GO" id="GO:0030334">
    <property type="term" value="P:regulation of cell migration"/>
    <property type="evidence" value="ECO:0007669"/>
    <property type="project" value="InterPro"/>
</dbReference>
<dbReference type="GO" id="GO:0043209">
    <property type="term" value="C:myelin sheath"/>
    <property type="evidence" value="ECO:0007669"/>
    <property type="project" value="TreeGrafter"/>
</dbReference>
<dbReference type="GO" id="GO:0005178">
    <property type="term" value="F:integrin binding"/>
    <property type="evidence" value="ECO:0007669"/>
    <property type="project" value="InterPro"/>
</dbReference>
<keyword evidence="6" id="KW-0325">Glycoprotein</keyword>
<proteinExistence type="predicted"/>
<evidence type="ECO:0000256" key="1">
    <source>
        <dbReference type="ARBA" id="ARBA00004236"/>
    </source>
</evidence>
<name>A0A3Q1ATZ9_AMPOC</name>
<evidence type="ECO:0000256" key="3">
    <source>
        <dbReference type="ARBA" id="ARBA00022729"/>
    </source>
</evidence>
<dbReference type="Proteomes" id="UP001501940">
    <property type="component" value="Chromosome 14"/>
</dbReference>
<reference evidence="10 11" key="1">
    <citation type="submission" date="2022-01" db="EMBL/GenBank/DDBJ databases">
        <title>A chromosome-scale genome assembly of the false clownfish, Amphiprion ocellaris.</title>
        <authorList>
            <person name="Ryu T."/>
        </authorList>
    </citation>
    <scope>NUCLEOTIDE SEQUENCE [LARGE SCALE GENOMIC DNA]</scope>
</reference>
<accession>A0A3Q1ATZ9</accession>
<dbReference type="GO" id="GO:0030425">
    <property type="term" value="C:dendrite"/>
    <property type="evidence" value="ECO:0007669"/>
    <property type="project" value="TreeGrafter"/>
</dbReference>
<dbReference type="STRING" id="80972.ENSAOCP00000004274"/>
<dbReference type="PANTHER" id="PTHR19226">
    <property type="entry name" value="THY-1 MEMBRANE GLYCOPROTEIN"/>
    <property type="match status" value="1"/>
</dbReference>
<dbReference type="GO" id="GO:0005925">
    <property type="term" value="C:focal adhesion"/>
    <property type="evidence" value="ECO:0007669"/>
    <property type="project" value="TreeGrafter"/>
</dbReference>
<reference evidence="10" key="2">
    <citation type="submission" date="2025-08" db="UniProtKB">
        <authorList>
            <consortium name="Ensembl"/>
        </authorList>
    </citation>
    <scope>IDENTIFICATION</scope>
</reference>
<keyword evidence="7" id="KW-0449">Lipoprotein</keyword>
<sequence>MMTEFRTQKQPAQLMSSVSHCRGERRISALWSTLIPPTLPPPLCAAPTSSQKCDALQCCTLRRLPSAVYIQTRARRKELLHHPALAGVLLISVKSELITVCVEDDDDLRVDCKVASTPNKINSYEFSWSSGNKQALINTNVSGSAAEAKFKGKSDVEELDPHGYRMTLRGFRDSLPHNTTYLCKISGVDAKITVERDQLVPCSAVSVFLKSSCSWMVCLLLFFYHTHS</sequence>
<evidence type="ECO:0000256" key="7">
    <source>
        <dbReference type="ARBA" id="ARBA00023288"/>
    </source>
</evidence>
<feature type="domain" description="Ig-like" evidence="9">
    <location>
        <begin position="83"/>
        <end position="193"/>
    </location>
</feature>
<evidence type="ECO:0000313" key="10">
    <source>
        <dbReference type="Ensembl" id="ENSAOCP00000004274.2"/>
    </source>
</evidence>
<protein>
    <recommendedName>
        <fullName evidence="9">Ig-like domain-containing protein</fullName>
    </recommendedName>
</protein>
<organism evidence="10 11">
    <name type="scientific">Amphiprion ocellaris</name>
    <name type="common">Clown anemonefish</name>
    <dbReference type="NCBI Taxonomy" id="80972"/>
    <lineage>
        <taxon>Eukaryota</taxon>
        <taxon>Metazoa</taxon>
        <taxon>Chordata</taxon>
        <taxon>Craniata</taxon>
        <taxon>Vertebrata</taxon>
        <taxon>Euteleostomi</taxon>
        <taxon>Actinopterygii</taxon>
        <taxon>Neopterygii</taxon>
        <taxon>Teleostei</taxon>
        <taxon>Neoteleostei</taxon>
        <taxon>Acanthomorphata</taxon>
        <taxon>Ovalentaria</taxon>
        <taxon>Pomacentridae</taxon>
        <taxon>Amphiprion</taxon>
    </lineage>
</organism>
<dbReference type="InterPro" id="IPR007110">
    <property type="entry name" value="Ig-like_dom"/>
</dbReference>
<keyword evidence="8" id="KW-0393">Immunoglobulin domain</keyword>
<evidence type="ECO:0000256" key="2">
    <source>
        <dbReference type="ARBA" id="ARBA00022475"/>
    </source>
</evidence>
<dbReference type="PANTHER" id="PTHR19226:SF2">
    <property type="entry name" value="THY-1 MEMBRANE GLYCOPROTEIN"/>
    <property type="match status" value="1"/>
</dbReference>
<evidence type="ECO:0000256" key="8">
    <source>
        <dbReference type="ARBA" id="ARBA00023319"/>
    </source>
</evidence>
<evidence type="ECO:0000256" key="4">
    <source>
        <dbReference type="ARBA" id="ARBA00023136"/>
    </source>
</evidence>
<dbReference type="GO" id="GO:0005096">
    <property type="term" value="F:GTPase activator activity"/>
    <property type="evidence" value="ECO:0007669"/>
    <property type="project" value="TreeGrafter"/>
</dbReference>
<dbReference type="Ensembl" id="ENSAOCT00000008348.2">
    <property type="protein sequence ID" value="ENSAOCP00000004274.2"/>
    <property type="gene ID" value="ENSAOCG00000007665.2"/>
</dbReference>
<keyword evidence="11" id="KW-1185">Reference proteome</keyword>
<evidence type="ECO:0000313" key="11">
    <source>
        <dbReference type="Proteomes" id="UP001501940"/>
    </source>
</evidence>
<dbReference type="AlphaFoldDB" id="A0A3Q1ATZ9"/>
<keyword evidence="4" id="KW-0472">Membrane</keyword>
<dbReference type="GO" id="GO:0007155">
    <property type="term" value="P:cell adhesion"/>
    <property type="evidence" value="ECO:0007669"/>
    <property type="project" value="InterPro"/>
</dbReference>
<dbReference type="InterPro" id="IPR033292">
    <property type="entry name" value="THY1"/>
</dbReference>
<evidence type="ECO:0000259" key="9">
    <source>
        <dbReference type="PROSITE" id="PS50835"/>
    </source>
</evidence>
<dbReference type="GO" id="GO:0045121">
    <property type="term" value="C:membrane raft"/>
    <property type="evidence" value="ECO:0007669"/>
    <property type="project" value="TreeGrafter"/>
</dbReference>
<dbReference type="OMA" id="HNTTYLC"/>
<evidence type="ECO:0000256" key="5">
    <source>
        <dbReference type="ARBA" id="ARBA00023157"/>
    </source>
</evidence>
<dbReference type="GO" id="GO:0007229">
    <property type="term" value="P:integrin-mediated signaling pathway"/>
    <property type="evidence" value="ECO:0007669"/>
    <property type="project" value="TreeGrafter"/>
</dbReference>
<keyword evidence="3" id="KW-0732">Signal</keyword>
<dbReference type="GeneTree" id="ENSGT00390000012429"/>
<comment type="subcellular location">
    <subcellularLocation>
        <location evidence="1">Cell membrane</location>
    </subcellularLocation>
</comment>
<reference evidence="10" key="3">
    <citation type="submission" date="2025-09" db="UniProtKB">
        <authorList>
            <consortium name="Ensembl"/>
        </authorList>
    </citation>
    <scope>IDENTIFICATION</scope>
</reference>